<dbReference type="InterPro" id="IPR051223">
    <property type="entry name" value="Polycystin"/>
</dbReference>
<dbReference type="GO" id="GO:0016020">
    <property type="term" value="C:membrane"/>
    <property type="evidence" value="ECO:0007669"/>
    <property type="project" value="UniProtKB-SubCell"/>
</dbReference>
<evidence type="ECO:0000313" key="7">
    <source>
        <dbReference type="EMBL" id="CAE7250979.1"/>
    </source>
</evidence>
<comment type="caution">
    <text evidence="7">The sequence shown here is derived from an EMBL/GenBank/DDBJ whole genome shotgun (WGS) entry which is preliminary data.</text>
</comment>
<keyword evidence="3 5" id="KW-1133">Transmembrane helix</keyword>
<proteinExistence type="predicted"/>
<protein>
    <submittedName>
        <fullName evidence="7">PKD2L1 protein</fullName>
    </submittedName>
</protein>
<evidence type="ECO:0000256" key="5">
    <source>
        <dbReference type="SAM" id="Phobius"/>
    </source>
</evidence>
<dbReference type="Gene3D" id="1.10.287.70">
    <property type="match status" value="1"/>
</dbReference>
<dbReference type="PANTHER" id="PTHR10877:SF183">
    <property type="entry name" value="AT14535P-RELATED"/>
    <property type="match status" value="1"/>
</dbReference>
<evidence type="ECO:0000256" key="2">
    <source>
        <dbReference type="ARBA" id="ARBA00022692"/>
    </source>
</evidence>
<keyword evidence="2 5" id="KW-0812">Transmembrane</keyword>
<dbReference type="InterPro" id="IPR013122">
    <property type="entry name" value="PKD1_2_channel"/>
</dbReference>
<reference evidence="7" key="1">
    <citation type="submission" date="2021-02" db="EMBL/GenBank/DDBJ databases">
        <authorList>
            <person name="Dougan E. K."/>
            <person name="Rhodes N."/>
            <person name="Thang M."/>
            <person name="Chan C."/>
        </authorList>
    </citation>
    <scope>NUCLEOTIDE SEQUENCE</scope>
</reference>
<organism evidence="7 8">
    <name type="scientific">Symbiodinium pilosum</name>
    <name type="common">Dinoflagellate</name>
    <dbReference type="NCBI Taxonomy" id="2952"/>
    <lineage>
        <taxon>Eukaryota</taxon>
        <taxon>Sar</taxon>
        <taxon>Alveolata</taxon>
        <taxon>Dinophyceae</taxon>
        <taxon>Suessiales</taxon>
        <taxon>Symbiodiniaceae</taxon>
        <taxon>Symbiodinium</taxon>
    </lineage>
</organism>
<keyword evidence="8" id="KW-1185">Reference proteome</keyword>
<feature type="transmembrane region" description="Helical" evidence="5">
    <location>
        <begin position="407"/>
        <end position="430"/>
    </location>
</feature>
<comment type="subcellular location">
    <subcellularLocation>
        <location evidence="1">Membrane</location>
        <topology evidence="1">Multi-pass membrane protein</topology>
    </subcellularLocation>
</comment>
<dbReference type="EMBL" id="CAJNIZ010006557">
    <property type="protein sequence ID" value="CAE7250979.1"/>
    <property type="molecule type" value="Genomic_DNA"/>
</dbReference>
<dbReference type="PANTHER" id="PTHR10877">
    <property type="entry name" value="POLYCYSTIN FAMILY MEMBER"/>
    <property type="match status" value="1"/>
</dbReference>
<feature type="domain" description="Polycystin cation channel PKD1/PKD2" evidence="6">
    <location>
        <begin position="531"/>
        <end position="649"/>
    </location>
</feature>
<accession>A0A812LRP9</accession>
<evidence type="ECO:0000256" key="3">
    <source>
        <dbReference type="ARBA" id="ARBA00022989"/>
    </source>
</evidence>
<evidence type="ECO:0000313" key="8">
    <source>
        <dbReference type="Proteomes" id="UP000649617"/>
    </source>
</evidence>
<dbReference type="Pfam" id="PF08016">
    <property type="entry name" value="PKD_channel"/>
    <property type="match status" value="1"/>
</dbReference>
<evidence type="ECO:0000256" key="4">
    <source>
        <dbReference type="ARBA" id="ARBA00023136"/>
    </source>
</evidence>
<gene>
    <name evidence="7" type="primary">PKD2L1</name>
    <name evidence="7" type="ORF">SPIL2461_LOCUS4843</name>
</gene>
<feature type="transmembrane region" description="Helical" evidence="5">
    <location>
        <begin position="623"/>
        <end position="644"/>
    </location>
</feature>
<evidence type="ECO:0000256" key="1">
    <source>
        <dbReference type="ARBA" id="ARBA00004141"/>
    </source>
</evidence>
<keyword evidence="4 5" id="KW-0472">Membrane</keyword>
<feature type="transmembrane region" description="Helical" evidence="5">
    <location>
        <begin position="524"/>
        <end position="541"/>
    </location>
</feature>
<evidence type="ECO:0000259" key="6">
    <source>
        <dbReference type="Pfam" id="PF08016"/>
    </source>
</evidence>
<feature type="transmembrane region" description="Helical" evidence="5">
    <location>
        <begin position="451"/>
        <end position="474"/>
    </location>
</feature>
<dbReference type="Proteomes" id="UP000649617">
    <property type="component" value="Unassembled WGS sequence"/>
</dbReference>
<dbReference type="AlphaFoldDB" id="A0A812LRP9"/>
<name>A0A812LRP9_SYMPI</name>
<sequence length="890" mass="101866">MGSHAAHHGHTTSRPTDLFGFTEKEYDEEPELGQTGLRALGTTVLASGELEFDEDLTAIKHDEALYSAVNTMKRHKTITYDDIVSSRGVPQNVFLEYVKWEIDTENTFLELPLTIVVLVSFTILATNILHQEQLYAIEEAYERDIIENANFAWSGNFGHKGIEQVFSVADFWSWMRLGFLSLLGRSQWLYSEAAPDVFGGPVTAGTSYNVSSLPQSWLFAGYQKPTPVANDYLQYAKLVSGVRMRQAVSAADSQYCIYPNALDPQLQNDWLRKPCFPSDLGVLSPELQEAENFQELVREEFLFPDLSSMAEMTRKLLDMEDGCHYASLSGGQDSCLCNWCKVQSPLQPWIDERTARIEISMLLFNAQYGAYTYVSVNFMLNRGGHIHAFMHCLSAFVSPFLRPFSELVLTIIAAILWIAALLYAAVAEIWEMIHTVRHSSNRFYRALWQEYLGFWNFVDWASVLVGTLTIGFWIQGRLAVAALNELLPSMIQASLAPDAGYEATARSIFARAEVMSKAKKDTEFQMMIYPLIIMLRIFRSFEAQPRLAIVTATLKTAAPDLAHFFMIFWCVYFCFVVSSLLFFGQDLESFSTLDRALHTSFLAMFGDWDWLGMREVGMMRSAAWFWLFMIVMVLFLLNMLLAIIMDAYQVEKFKASDATTLWQQVLDMIQRRRQYQRGERVRLSDVFEVFRKEFKGREKEMMSSERIISVEYLVTHVTRMPYKQAYKTLVNALKRDEELSNGFMSEEQVNKQVESTLDTFAAKIAAVREDVEFVADQLDFWDRLQAPGDSEYDFYFGAEGHTPDEASKLWIHNSISSISVELQHLFSRGLQRIGVWQDEFECEQSELNENLLEVHQVLLQLQDAIVYLQMIVDSMDNNKEDVPGEPPVAP</sequence>
<dbReference type="OrthoDB" id="421379at2759"/>
<feature type="transmembrane region" description="Helical" evidence="5">
    <location>
        <begin position="561"/>
        <end position="583"/>
    </location>
</feature>